<protein>
    <submittedName>
        <fullName evidence="1">Uncharacterized protein</fullName>
    </submittedName>
</protein>
<sequence>MASSLIANALQVNFDSVLSIPDNDGMVKMFRALESTGHRGFLGCPSVLYEKELEQFFNTALVKDNEILCVIHGKVVVITEERFAGVLELPTEGLTIKIKFISFGDNKIGLRTDLKYFQNIRELKISDSLTSLRVSQKTRELNFSDLVTSCFLVTVFQFRRILS</sequence>
<reference evidence="1 2" key="1">
    <citation type="journal article" date="2015" name="Proc. Natl. Acad. Sci. U.S.A.">
        <title>The resurrection genome of Boea hygrometrica: A blueprint for survival of dehydration.</title>
        <authorList>
            <person name="Xiao L."/>
            <person name="Yang G."/>
            <person name="Zhang L."/>
            <person name="Yang X."/>
            <person name="Zhao S."/>
            <person name="Ji Z."/>
            <person name="Zhou Q."/>
            <person name="Hu M."/>
            <person name="Wang Y."/>
            <person name="Chen M."/>
            <person name="Xu Y."/>
            <person name="Jin H."/>
            <person name="Xiao X."/>
            <person name="Hu G."/>
            <person name="Bao F."/>
            <person name="Hu Y."/>
            <person name="Wan P."/>
            <person name="Li L."/>
            <person name="Deng X."/>
            <person name="Kuang T."/>
            <person name="Xiang C."/>
            <person name="Zhu J.K."/>
            <person name="Oliver M.J."/>
            <person name="He Y."/>
        </authorList>
    </citation>
    <scope>NUCLEOTIDE SEQUENCE [LARGE SCALE GENOMIC DNA]</scope>
    <source>
        <strain evidence="2">cv. XS01</strain>
    </source>
</reference>
<dbReference type="Proteomes" id="UP000250235">
    <property type="component" value="Unassembled WGS sequence"/>
</dbReference>
<evidence type="ECO:0000313" key="2">
    <source>
        <dbReference type="Proteomes" id="UP000250235"/>
    </source>
</evidence>
<dbReference type="EMBL" id="KV013082">
    <property type="protein sequence ID" value="KZV24005.1"/>
    <property type="molecule type" value="Genomic_DNA"/>
</dbReference>
<evidence type="ECO:0000313" key="1">
    <source>
        <dbReference type="EMBL" id="KZV24005.1"/>
    </source>
</evidence>
<dbReference type="AlphaFoldDB" id="A0A2Z7AQB6"/>
<accession>A0A2Z7AQB6</accession>
<proteinExistence type="predicted"/>
<keyword evidence="2" id="KW-1185">Reference proteome</keyword>
<gene>
    <name evidence="1" type="ORF">F511_44092</name>
</gene>
<name>A0A2Z7AQB6_9LAMI</name>
<organism evidence="1 2">
    <name type="scientific">Dorcoceras hygrometricum</name>
    <dbReference type="NCBI Taxonomy" id="472368"/>
    <lineage>
        <taxon>Eukaryota</taxon>
        <taxon>Viridiplantae</taxon>
        <taxon>Streptophyta</taxon>
        <taxon>Embryophyta</taxon>
        <taxon>Tracheophyta</taxon>
        <taxon>Spermatophyta</taxon>
        <taxon>Magnoliopsida</taxon>
        <taxon>eudicotyledons</taxon>
        <taxon>Gunneridae</taxon>
        <taxon>Pentapetalae</taxon>
        <taxon>asterids</taxon>
        <taxon>lamiids</taxon>
        <taxon>Lamiales</taxon>
        <taxon>Gesneriaceae</taxon>
        <taxon>Didymocarpoideae</taxon>
        <taxon>Trichosporeae</taxon>
        <taxon>Loxocarpinae</taxon>
        <taxon>Dorcoceras</taxon>
    </lineage>
</organism>